<dbReference type="Gene3D" id="2.10.70.10">
    <property type="entry name" value="Complement Module, domain 1"/>
    <property type="match status" value="4"/>
</dbReference>
<dbReference type="PROSITE" id="PS50923">
    <property type="entry name" value="SUSHI"/>
    <property type="match status" value="3"/>
</dbReference>
<evidence type="ECO:0000256" key="9">
    <source>
        <dbReference type="SAM" id="SignalP"/>
    </source>
</evidence>
<feature type="disulfide bond" evidence="6">
    <location>
        <begin position="434"/>
        <end position="461"/>
    </location>
</feature>
<dbReference type="AlphaFoldDB" id="A0AA35VZY5"/>
<proteinExistence type="predicted"/>
<evidence type="ECO:0000256" key="1">
    <source>
        <dbReference type="ARBA" id="ARBA00022659"/>
    </source>
</evidence>
<keyword evidence="12" id="KW-1185">Reference proteome</keyword>
<feature type="transmembrane region" description="Helical" evidence="8">
    <location>
        <begin position="478"/>
        <end position="499"/>
    </location>
</feature>
<dbReference type="SUPFAM" id="SSF57535">
    <property type="entry name" value="Complement control module/SCR domain"/>
    <property type="match status" value="4"/>
</dbReference>
<feature type="domain" description="Sushi" evidence="10">
    <location>
        <begin position="226"/>
        <end position="289"/>
    </location>
</feature>
<dbReference type="PANTHER" id="PTHR46393">
    <property type="entry name" value="SUSHI DOMAIN-CONTAINING PROTEIN"/>
    <property type="match status" value="1"/>
</dbReference>
<feature type="region of interest" description="Disordered" evidence="7">
    <location>
        <begin position="516"/>
        <end position="645"/>
    </location>
</feature>
<evidence type="ECO:0000256" key="6">
    <source>
        <dbReference type="PROSITE-ProRule" id="PRU00302"/>
    </source>
</evidence>
<feature type="domain" description="Sushi" evidence="10">
    <location>
        <begin position="406"/>
        <end position="463"/>
    </location>
</feature>
<reference evidence="11" key="1">
    <citation type="submission" date="2023-03" db="EMBL/GenBank/DDBJ databases">
        <authorList>
            <person name="Steffen K."/>
            <person name="Cardenas P."/>
        </authorList>
    </citation>
    <scope>NUCLEOTIDE SEQUENCE</scope>
</reference>
<evidence type="ECO:0000259" key="10">
    <source>
        <dbReference type="PROSITE" id="PS50923"/>
    </source>
</evidence>
<dbReference type="PANTHER" id="PTHR46393:SF7">
    <property type="entry name" value="COMPLEMENT C2"/>
    <property type="match status" value="1"/>
</dbReference>
<name>A0AA35VZY5_GEOBA</name>
<keyword evidence="8" id="KW-0812">Transmembrane</keyword>
<protein>
    <submittedName>
        <fullName evidence="11">CUB and sushi domain-containing protein 1</fullName>
    </submittedName>
</protein>
<feature type="disulfide bond" evidence="6">
    <location>
        <begin position="260"/>
        <end position="287"/>
    </location>
</feature>
<feature type="chain" id="PRO_5041452212" evidence="9">
    <location>
        <begin position="24"/>
        <end position="645"/>
    </location>
</feature>
<feature type="signal peptide" evidence="9">
    <location>
        <begin position="1"/>
        <end position="23"/>
    </location>
</feature>
<keyword evidence="3" id="KW-0677">Repeat</keyword>
<keyword evidence="5" id="KW-0325">Glycoprotein</keyword>
<evidence type="ECO:0000256" key="4">
    <source>
        <dbReference type="ARBA" id="ARBA00023157"/>
    </source>
</evidence>
<dbReference type="EMBL" id="CASHTH010000167">
    <property type="protein sequence ID" value="CAI7992903.1"/>
    <property type="molecule type" value="Genomic_DNA"/>
</dbReference>
<dbReference type="Pfam" id="PF00084">
    <property type="entry name" value="Sushi"/>
    <property type="match status" value="4"/>
</dbReference>
<feature type="domain" description="Sushi" evidence="10">
    <location>
        <begin position="343"/>
        <end position="405"/>
    </location>
</feature>
<comment type="caution">
    <text evidence="6">Lacks conserved residue(s) required for the propagation of feature annotation.</text>
</comment>
<evidence type="ECO:0000256" key="7">
    <source>
        <dbReference type="SAM" id="MobiDB-lite"/>
    </source>
</evidence>
<keyword evidence="8" id="KW-1133">Transmembrane helix</keyword>
<dbReference type="InterPro" id="IPR035976">
    <property type="entry name" value="Sushi/SCR/CCP_sf"/>
</dbReference>
<sequence length="645" mass="68532">MVVVNVLLCHVLLFSLLASNVTCQDCIYPTQQDIEDVIEQIVAYPDESSDVVSVDVTNFHVVCLAFGYDKDLYRAVSVIVEYTCSGGSNCPMGTQVVEQIESECEAGNWSTVHSVRDSTAYTRSETNADFSTAVRENCSLCLSNTLAERVSLTTDPVTHCVACDWTCNRGHGRCFGLTPSVCKEGGSSSSSCCNFYHELTCVANCPSAYVENEENDCVCPVGTTGNNCEHSIDCGCLENPKNGTVELTGTTYNSEAVYSCNTGYSMTGNRMRACSESGVWSGTLPMCTAADCGSLAHPDAGSVVYRSTLYDAVAAYSCESGYILTGNSERKCMHDAEWSGETPKCTKPDCGDLTHPTNGEVAYNSTKYNEVAIYYCDTGYILTGYCERKCMETSQWSGTTPTCSVVNCSNLKGPEHGRVSVTDTTYNSVATYTCNDSYTLVGDHESKCLSSGIWSGVTPICTGQPVDSCSCDCTGISVSFAVTAVILIAIVTFLLGMCIHHRKGNQIHNGSTAGLQQIQNGSTAGPQQIQNGSTTGPQQIQNGSTTGPQLIQNESTIGPQQIQNGSTTGPQQIQNGSTTGPQQIQNGSTTGPQLILNGSTTSPQQIQNGSTTGPQLILNGSTTGPQQIQNGSTTGPQQIHNGDKL</sequence>
<dbReference type="Proteomes" id="UP001174909">
    <property type="component" value="Unassembled WGS sequence"/>
</dbReference>
<dbReference type="InterPro" id="IPR000436">
    <property type="entry name" value="Sushi_SCR_CCP_dom"/>
</dbReference>
<evidence type="ECO:0000256" key="8">
    <source>
        <dbReference type="SAM" id="Phobius"/>
    </source>
</evidence>
<keyword evidence="1 6" id="KW-0768">Sushi</keyword>
<dbReference type="CDD" id="cd00033">
    <property type="entry name" value="CCP"/>
    <property type="match status" value="4"/>
</dbReference>
<evidence type="ECO:0000256" key="5">
    <source>
        <dbReference type="ARBA" id="ARBA00023180"/>
    </source>
</evidence>
<evidence type="ECO:0000256" key="2">
    <source>
        <dbReference type="ARBA" id="ARBA00022729"/>
    </source>
</evidence>
<evidence type="ECO:0000313" key="11">
    <source>
        <dbReference type="EMBL" id="CAI7992903.1"/>
    </source>
</evidence>
<accession>A0AA35VZY5</accession>
<comment type="caution">
    <text evidence="11">The sequence shown here is derived from an EMBL/GenBank/DDBJ whole genome shotgun (WGS) entry which is preliminary data.</text>
</comment>
<dbReference type="SMART" id="SM00032">
    <property type="entry name" value="CCP"/>
    <property type="match status" value="4"/>
</dbReference>
<evidence type="ECO:0000256" key="3">
    <source>
        <dbReference type="ARBA" id="ARBA00022737"/>
    </source>
</evidence>
<keyword evidence="8" id="KW-0472">Membrane</keyword>
<gene>
    <name evidence="11" type="ORF">GBAR_LOCUS1148</name>
</gene>
<organism evidence="11 12">
    <name type="scientific">Geodia barretti</name>
    <name type="common">Barrett's horny sponge</name>
    <dbReference type="NCBI Taxonomy" id="519541"/>
    <lineage>
        <taxon>Eukaryota</taxon>
        <taxon>Metazoa</taxon>
        <taxon>Porifera</taxon>
        <taxon>Demospongiae</taxon>
        <taxon>Heteroscleromorpha</taxon>
        <taxon>Tetractinellida</taxon>
        <taxon>Astrophorina</taxon>
        <taxon>Geodiidae</taxon>
        <taxon>Geodia</taxon>
    </lineage>
</organism>
<keyword evidence="4 6" id="KW-1015">Disulfide bond</keyword>
<keyword evidence="2 9" id="KW-0732">Signal</keyword>
<evidence type="ECO:0000313" key="12">
    <source>
        <dbReference type="Proteomes" id="UP001174909"/>
    </source>
</evidence>
<feature type="disulfide bond" evidence="6">
    <location>
        <begin position="376"/>
        <end position="403"/>
    </location>
</feature>